<accession>A0A4R3N9P4</accession>
<keyword evidence="2 5" id="KW-0547">Nucleotide-binding</keyword>
<dbReference type="PROSITE" id="PS00108">
    <property type="entry name" value="PROTEIN_KINASE_ST"/>
    <property type="match status" value="1"/>
</dbReference>
<name>A0A4R3N9P4_9GAMM</name>
<evidence type="ECO:0000313" key="9">
    <source>
        <dbReference type="Proteomes" id="UP000295414"/>
    </source>
</evidence>
<dbReference type="InterPro" id="IPR017441">
    <property type="entry name" value="Protein_kinase_ATP_BS"/>
</dbReference>
<evidence type="ECO:0000259" key="7">
    <source>
        <dbReference type="PROSITE" id="PS50011"/>
    </source>
</evidence>
<dbReference type="OrthoDB" id="9801841at2"/>
<feature type="binding site" evidence="5">
    <location>
        <position position="41"/>
    </location>
    <ligand>
        <name>ATP</name>
        <dbReference type="ChEBI" id="CHEBI:30616"/>
    </ligand>
</feature>
<dbReference type="SUPFAM" id="SSF56436">
    <property type="entry name" value="C-type lectin-like"/>
    <property type="match status" value="1"/>
</dbReference>
<keyword evidence="9" id="KW-1185">Reference proteome</keyword>
<dbReference type="EMBL" id="SMAP01000001">
    <property type="protein sequence ID" value="TCT26128.1"/>
    <property type="molecule type" value="Genomic_DNA"/>
</dbReference>
<dbReference type="Gene3D" id="3.90.1580.10">
    <property type="entry name" value="paralog of FGE (formylglycine-generating enzyme)"/>
    <property type="match status" value="1"/>
</dbReference>
<keyword evidence="4 5" id="KW-0067">ATP-binding</keyword>
<protein>
    <submittedName>
        <fullName evidence="8">Serine/threonine protein kinase</fullName>
    </submittedName>
</protein>
<keyword evidence="3 8" id="KW-0418">Kinase</keyword>
<dbReference type="PANTHER" id="PTHR43289:SF6">
    <property type="entry name" value="SERINE_THREONINE-PROTEIN KINASE NEKL-3"/>
    <property type="match status" value="1"/>
</dbReference>
<dbReference type="GO" id="GO:0005524">
    <property type="term" value="F:ATP binding"/>
    <property type="evidence" value="ECO:0007669"/>
    <property type="project" value="UniProtKB-UniRule"/>
</dbReference>
<evidence type="ECO:0000256" key="2">
    <source>
        <dbReference type="ARBA" id="ARBA00022741"/>
    </source>
</evidence>
<evidence type="ECO:0000256" key="3">
    <source>
        <dbReference type="ARBA" id="ARBA00022777"/>
    </source>
</evidence>
<dbReference type="PROSITE" id="PS50011">
    <property type="entry name" value="PROTEIN_KINASE_DOM"/>
    <property type="match status" value="1"/>
</dbReference>
<dbReference type="InterPro" id="IPR008271">
    <property type="entry name" value="Ser/Thr_kinase_AS"/>
</dbReference>
<sequence>MTDKTQPSIPGYRILRVIGHGGMSTVYLAEQLSLERKVALKVMLAEALTDEISRARFENEARIIARLEHPNIVGIFEVGRTGDGLPFYAMPYLSHGHLAQRKLAGDQPKVAAILRSLLQALDYAHVRGVVHRDVKAENVLFDENERPMLADFGIALRRGNNPRLTTAGLAVGSTAYMPPEQARGQEVDRRADVYSLGVLTWEMLMGRLPYAAGDALTMALKHVQEPIPRLPAVLRHWQGFIDRAMAKQPGERFASANEMLAALDEVERRAGRAFAAVEIPADALPATDAPPPARWRRPALLGGAAIALALVLGYAYLQRTPAGTAAASASATAPIDGPQATATEATAAPAAEASAAPALAATAPAEDAQDFGLRAYIANAEQQLRAGQLLAPPNANAWASVEAAWLANPTHPETLRLTALLFDALAEAADRALRNDDAAGARLAFQRAQTLDKRRGGTGAAIAQLRQRLGATLDDRITLLLAKPATRADASRLYAATTPWLELEPARARSLQTRLNALAANERGTAENGKDAAAETPKQAAAAPELVTVSRADYARFASATGREAAECGRGFLGRKLRWDNLLGGERRPVACVSAADALAYAAWQGAQDGHRYRLPSAGELQGQPATPASWLSLCADHACTQRMASGKPQPLDAGRGYDDVGIRLVRGG</sequence>
<dbReference type="SMART" id="SM00220">
    <property type="entry name" value="S_TKc"/>
    <property type="match status" value="1"/>
</dbReference>
<dbReference type="Gene3D" id="1.10.510.10">
    <property type="entry name" value="Transferase(Phosphotransferase) domain 1"/>
    <property type="match status" value="1"/>
</dbReference>
<dbReference type="InterPro" id="IPR011009">
    <property type="entry name" value="Kinase-like_dom_sf"/>
</dbReference>
<evidence type="ECO:0000256" key="1">
    <source>
        <dbReference type="ARBA" id="ARBA00022679"/>
    </source>
</evidence>
<dbReference type="PROSITE" id="PS00107">
    <property type="entry name" value="PROTEIN_KINASE_ATP"/>
    <property type="match status" value="1"/>
</dbReference>
<dbReference type="Pfam" id="PF00069">
    <property type="entry name" value="Pkinase"/>
    <property type="match status" value="1"/>
</dbReference>
<dbReference type="GO" id="GO:0004674">
    <property type="term" value="F:protein serine/threonine kinase activity"/>
    <property type="evidence" value="ECO:0007669"/>
    <property type="project" value="UniProtKB-KW"/>
</dbReference>
<evidence type="ECO:0000256" key="4">
    <source>
        <dbReference type="ARBA" id="ARBA00022840"/>
    </source>
</evidence>
<feature type="compositionally biased region" description="Basic and acidic residues" evidence="6">
    <location>
        <begin position="524"/>
        <end position="533"/>
    </location>
</feature>
<dbReference type="SUPFAM" id="SSF56112">
    <property type="entry name" value="Protein kinase-like (PK-like)"/>
    <property type="match status" value="1"/>
</dbReference>
<proteinExistence type="predicted"/>
<dbReference type="InterPro" id="IPR005532">
    <property type="entry name" value="SUMF_dom"/>
</dbReference>
<keyword evidence="8" id="KW-0723">Serine/threonine-protein kinase</keyword>
<dbReference type="InterPro" id="IPR042095">
    <property type="entry name" value="SUMF_sf"/>
</dbReference>
<organism evidence="8 9">
    <name type="scientific">Thermomonas haemolytica</name>
    <dbReference type="NCBI Taxonomy" id="141949"/>
    <lineage>
        <taxon>Bacteria</taxon>
        <taxon>Pseudomonadati</taxon>
        <taxon>Pseudomonadota</taxon>
        <taxon>Gammaproteobacteria</taxon>
        <taxon>Lysobacterales</taxon>
        <taxon>Lysobacteraceae</taxon>
        <taxon>Thermomonas</taxon>
    </lineage>
</organism>
<dbReference type="AlphaFoldDB" id="A0A4R3N9P4"/>
<evidence type="ECO:0000313" key="8">
    <source>
        <dbReference type="EMBL" id="TCT26128.1"/>
    </source>
</evidence>
<gene>
    <name evidence="8" type="ORF">EDC34_101455</name>
</gene>
<dbReference type="InterPro" id="IPR000719">
    <property type="entry name" value="Prot_kinase_dom"/>
</dbReference>
<dbReference type="Gene3D" id="3.30.200.20">
    <property type="entry name" value="Phosphorylase Kinase, domain 1"/>
    <property type="match status" value="1"/>
</dbReference>
<dbReference type="Pfam" id="PF03781">
    <property type="entry name" value="FGE-sulfatase"/>
    <property type="match status" value="1"/>
</dbReference>
<keyword evidence="1" id="KW-0808">Transferase</keyword>
<feature type="region of interest" description="Disordered" evidence="6">
    <location>
        <begin position="521"/>
        <end position="541"/>
    </location>
</feature>
<evidence type="ECO:0000256" key="6">
    <source>
        <dbReference type="SAM" id="MobiDB-lite"/>
    </source>
</evidence>
<reference evidence="8 9" key="1">
    <citation type="submission" date="2019-03" db="EMBL/GenBank/DDBJ databases">
        <title>Genomic Encyclopedia of Type Strains, Phase IV (KMG-IV): sequencing the most valuable type-strain genomes for metagenomic binning, comparative biology and taxonomic classification.</title>
        <authorList>
            <person name="Goeker M."/>
        </authorList>
    </citation>
    <scope>NUCLEOTIDE SEQUENCE [LARGE SCALE GENOMIC DNA]</scope>
    <source>
        <strain evidence="8 9">DSM 13605</strain>
    </source>
</reference>
<dbReference type="Proteomes" id="UP000295414">
    <property type="component" value="Unassembled WGS sequence"/>
</dbReference>
<comment type="caution">
    <text evidence="8">The sequence shown here is derived from an EMBL/GenBank/DDBJ whole genome shotgun (WGS) entry which is preliminary data.</text>
</comment>
<dbReference type="CDD" id="cd14014">
    <property type="entry name" value="STKc_PknB_like"/>
    <property type="match status" value="1"/>
</dbReference>
<feature type="domain" description="Protein kinase" evidence="7">
    <location>
        <begin position="12"/>
        <end position="263"/>
    </location>
</feature>
<evidence type="ECO:0000256" key="5">
    <source>
        <dbReference type="PROSITE-ProRule" id="PRU10141"/>
    </source>
</evidence>
<dbReference type="InterPro" id="IPR016187">
    <property type="entry name" value="CTDL_fold"/>
</dbReference>
<dbReference type="RefSeq" id="WP_114959228.1">
    <property type="nucleotide sequence ID" value="NZ_MSZW01000034.1"/>
</dbReference>
<dbReference type="PANTHER" id="PTHR43289">
    <property type="entry name" value="MITOGEN-ACTIVATED PROTEIN KINASE KINASE KINASE 20-RELATED"/>
    <property type="match status" value="1"/>
</dbReference>